<evidence type="ECO:0000313" key="3">
    <source>
        <dbReference type="Proteomes" id="UP000286268"/>
    </source>
</evidence>
<reference evidence="2 3" key="1">
    <citation type="submission" date="2018-01" db="EMBL/GenBank/DDBJ databases">
        <title>Genome Sequencing and Assembly of Anaerobacter polyendosporus strain CT4.</title>
        <authorList>
            <person name="Tachaapaikoon C."/>
            <person name="Sutheeworapong S."/>
            <person name="Jenjaroenpun P."/>
            <person name="Wongsurawat T."/>
            <person name="Nookeaw I."/>
            <person name="Cheawchanlertfa P."/>
            <person name="Kosugi A."/>
            <person name="Cheevadhanarak S."/>
            <person name="Ratanakhanokchai K."/>
        </authorList>
    </citation>
    <scope>NUCLEOTIDE SEQUENCE [LARGE SCALE GENOMIC DNA]</scope>
    <source>
        <strain evidence="2 3">CT4</strain>
    </source>
</reference>
<keyword evidence="1" id="KW-0812">Transmembrane</keyword>
<sequence length="161" mass="18331">MGTIIKLISNLITTAFGIIFIPLSLFVLVVMPFMAISDGVKIISTGYSVNNEYLTLMIAVLILTYISLRFRNLRRIYALFPSMFEFLKYLIIADCFISVGAELLNYSHTTLNPTIQKLGIAVFIASFILWRIFAAIYYSKKPIVAFKTSNKERMQNYSKEA</sequence>
<dbReference type="EMBL" id="CP025746">
    <property type="protein sequence ID" value="QAA32582.1"/>
    <property type="molecule type" value="Genomic_DNA"/>
</dbReference>
<dbReference type="AlphaFoldDB" id="A0A3R5UFP3"/>
<name>A0A3R5UFP3_9CLOT</name>
<organism evidence="2 3">
    <name type="scientific">Clostridium manihotivorum</name>
    <dbReference type="NCBI Taxonomy" id="2320868"/>
    <lineage>
        <taxon>Bacteria</taxon>
        <taxon>Bacillati</taxon>
        <taxon>Bacillota</taxon>
        <taxon>Clostridia</taxon>
        <taxon>Eubacteriales</taxon>
        <taxon>Clostridiaceae</taxon>
        <taxon>Clostridium</taxon>
    </lineage>
</organism>
<protein>
    <submittedName>
        <fullName evidence="2">Uncharacterized protein</fullName>
    </submittedName>
</protein>
<dbReference type="RefSeq" id="WP_128213369.1">
    <property type="nucleotide sequence ID" value="NZ_CP025746.1"/>
</dbReference>
<evidence type="ECO:0000313" key="2">
    <source>
        <dbReference type="EMBL" id="QAA32582.1"/>
    </source>
</evidence>
<feature type="transmembrane region" description="Helical" evidence="1">
    <location>
        <begin position="86"/>
        <end position="106"/>
    </location>
</feature>
<dbReference type="KEGG" id="cmah:C1I91_13575"/>
<feature type="transmembrane region" description="Helical" evidence="1">
    <location>
        <begin position="53"/>
        <end position="70"/>
    </location>
</feature>
<keyword evidence="1" id="KW-0472">Membrane</keyword>
<dbReference type="Proteomes" id="UP000286268">
    <property type="component" value="Chromosome"/>
</dbReference>
<gene>
    <name evidence="2" type="ORF">C1I91_13575</name>
</gene>
<feature type="transmembrane region" description="Helical" evidence="1">
    <location>
        <begin position="7"/>
        <end position="33"/>
    </location>
</feature>
<proteinExistence type="predicted"/>
<keyword evidence="1" id="KW-1133">Transmembrane helix</keyword>
<accession>A0A3R5UFP3</accession>
<evidence type="ECO:0000256" key="1">
    <source>
        <dbReference type="SAM" id="Phobius"/>
    </source>
</evidence>
<dbReference type="OrthoDB" id="1913261at2"/>
<keyword evidence="3" id="KW-1185">Reference proteome</keyword>
<feature type="transmembrane region" description="Helical" evidence="1">
    <location>
        <begin position="118"/>
        <end position="138"/>
    </location>
</feature>